<dbReference type="GO" id="GO:0039615">
    <property type="term" value="C:T=1 icosahedral viral capsid"/>
    <property type="evidence" value="ECO:0007669"/>
    <property type="project" value="UniProtKB-KW"/>
</dbReference>
<keyword evidence="7 15" id="KW-0167">Capsid protein</keyword>
<reference evidence="16" key="1">
    <citation type="submission" date="2020-01" db="EMBL/GenBank/DDBJ databases">
        <authorList>
            <person name="Karnawar R."/>
            <person name="Gorane A."/>
            <person name="Zore G."/>
            <person name="Kunkalikar S."/>
            <person name="Char B."/>
            <person name="Anandalakshmi R."/>
        </authorList>
    </citation>
    <scope>NUCLEOTIDE SEQUENCE</scope>
    <source>
        <strain evidence="16">MH-IND6_2014</strain>
    </source>
</reference>
<proteinExistence type="inferred from homology"/>
<evidence type="ECO:0000256" key="10">
    <source>
        <dbReference type="ARBA" id="ARBA00023125"/>
    </source>
</evidence>
<comment type="function">
    <text evidence="15">Binds the genomic viral ssDNA and shuttles it into and out of the cell nucleus.</text>
</comment>
<evidence type="ECO:0000256" key="5">
    <source>
        <dbReference type="ARBA" id="ARBA00022431"/>
    </source>
</evidence>
<dbReference type="GO" id="GO:0043657">
    <property type="term" value="C:host cell"/>
    <property type="evidence" value="ECO:0007669"/>
    <property type="project" value="GOC"/>
</dbReference>
<evidence type="ECO:0000313" key="16">
    <source>
        <dbReference type="EMBL" id="QPD01607.1"/>
    </source>
</evidence>
<evidence type="ECO:0000256" key="3">
    <source>
        <dbReference type="ARBA" id="ARBA00005468"/>
    </source>
</evidence>
<dbReference type="EMBL" id="MT075486">
    <property type="protein sequence ID" value="QPD01607.1"/>
    <property type="molecule type" value="Genomic_DNA"/>
</dbReference>
<evidence type="ECO:0000256" key="2">
    <source>
        <dbReference type="ARBA" id="ARBA00004328"/>
    </source>
</evidence>
<dbReference type="PRINTS" id="PR00223">
    <property type="entry name" value="GEMCOATARBR1"/>
</dbReference>
<dbReference type="GO" id="GO:0046718">
    <property type="term" value="P:symbiont entry into host cell"/>
    <property type="evidence" value="ECO:0007669"/>
    <property type="project" value="UniProtKB-KW"/>
</dbReference>
<dbReference type="GO" id="GO:0042025">
    <property type="term" value="C:host cell nucleus"/>
    <property type="evidence" value="ECO:0007669"/>
    <property type="project" value="UniProtKB-SubCell"/>
</dbReference>
<evidence type="ECO:0000256" key="12">
    <source>
        <dbReference type="ARBA" id="ARBA00025657"/>
    </source>
</evidence>
<keyword evidence="6 15" id="KW-1163">Viral penetration into host nucleus</keyword>
<gene>
    <name evidence="16" type="primary">CP</name>
</gene>
<evidence type="ECO:0000256" key="6">
    <source>
        <dbReference type="ARBA" id="ARBA00022524"/>
    </source>
</evidence>
<evidence type="ECO:0000256" key="11">
    <source>
        <dbReference type="ARBA" id="ARBA00023296"/>
    </source>
</evidence>
<organism evidence="16">
    <name type="scientific">Chickpea yellow dwarf virus</name>
    <dbReference type="NCBI Taxonomy" id="1568974"/>
    <lineage>
        <taxon>Viruses</taxon>
        <taxon>Monodnaviria</taxon>
        <taxon>Shotokuvirae</taxon>
        <taxon>Cressdnaviricota</taxon>
        <taxon>Repensiviricetes</taxon>
        <taxon>Geplafuvirales</taxon>
        <taxon>Geminiviridae</taxon>
        <taxon>Mastrevirus</taxon>
        <taxon>Mastrevirus flavaparvi</taxon>
    </lineage>
</organism>
<comment type="subcellular location">
    <subcellularLocation>
        <location evidence="1 15">Host nucleus</location>
    </subcellularLocation>
    <subcellularLocation>
        <location evidence="2 15">Virion</location>
    </subcellularLocation>
</comment>
<keyword evidence="5 15" id="KW-1140">T=1 icosahedral capsid protein</keyword>
<comment type="function">
    <text evidence="12">Encapsidates the viral genome into characteristic twinned ('geminate') particles. Binds the genomic viral ssDNA and shuttles it into and out of the cell nucleus. Plays a role in protection of the genome from degradation, virus acquisition and transmission by insect vectors, infectivity, and systemic movement. The CP of monopartite geminiviruses is absolutely essential for virus movement.</text>
</comment>
<evidence type="ECO:0000256" key="8">
    <source>
        <dbReference type="ARBA" id="ARBA00022562"/>
    </source>
</evidence>
<evidence type="ECO:0000256" key="15">
    <source>
        <dbReference type="RuleBase" id="RU363025"/>
    </source>
</evidence>
<protein>
    <recommendedName>
        <fullName evidence="4 15">Capsid protein</fullName>
    </recommendedName>
    <alternativeName>
        <fullName evidence="13 15">Coat protein</fullName>
    </alternativeName>
</protein>
<comment type="function">
    <text evidence="15">Encapsidates the viral genome into characteristic twinned ('geminate') particles. Plays a role in protection of the genome from degradation, virus acquisition and transmission by insect vectors, infectivity, and systemic movement. The CP of monopartite geminiviruses is absolutely essential for virus movement.</text>
</comment>
<keyword evidence="9 15" id="KW-0946">Virion</keyword>
<dbReference type="InterPro" id="IPR000263">
    <property type="entry name" value="GV_A/BR1_coat"/>
</dbReference>
<dbReference type="Gene3D" id="2.60.120.20">
    <property type="match status" value="1"/>
</dbReference>
<dbReference type="Pfam" id="PF00844">
    <property type="entry name" value="Gemini_coat"/>
    <property type="match status" value="1"/>
</dbReference>
<evidence type="ECO:0000256" key="4">
    <source>
        <dbReference type="ARBA" id="ARBA00018091"/>
    </source>
</evidence>
<evidence type="ECO:0000256" key="13">
    <source>
        <dbReference type="ARBA" id="ARBA00031336"/>
    </source>
</evidence>
<keyword evidence="10 15" id="KW-0238">DNA-binding</keyword>
<comment type="subunit">
    <text evidence="14 15">Homomultimer. Interacts with the movement protein. Binds to single-stranded and double-stranded viral DNA.</text>
</comment>
<evidence type="ECO:0000256" key="7">
    <source>
        <dbReference type="ARBA" id="ARBA00022561"/>
    </source>
</evidence>
<dbReference type="GO" id="GO:0075732">
    <property type="term" value="P:viral penetration into host nucleus"/>
    <property type="evidence" value="ECO:0007669"/>
    <property type="project" value="UniProtKB-KW"/>
</dbReference>
<dbReference type="PRINTS" id="PR00226">
    <property type="entry name" value="GEMCOATMSV"/>
</dbReference>
<sequence length="254" mass="28539">MPGPFSPKTYSRKKGKYAKAYKALGVKNQKELEELVNAPACPVTPRPALQVAEYFWTTDKNGMIFRSGGGTAHFTMYPQGSNENCRHSNQTNTYKMAIKCWVALDPTFYKKVACVPVHFWLVYDKDPGDTLPGCSTIFDTLYQDYPGTWTVSRNVSRRFVVKKHWHIILASNGTNPTQDQDPAKYTGPGPVFQWKHMNKFFKRLGVRTDWKNSATGEVADIKSGALYLVCAPSGGAVVRVGGRFRMYFKSVGNQ</sequence>
<evidence type="ECO:0000256" key="1">
    <source>
        <dbReference type="ARBA" id="ARBA00004147"/>
    </source>
</evidence>
<keyword evidence="11 15" id="KW-1160">Virus entry into host cell</keyword>
<dbReference type="InterPro" id="IPR000143">
    <property type="entry name" value="Gemcoat_MSV"/>
</dbReference>
<name>A0A7S8F9F1_9GEMI</name>
<dbReference type="InterPro" id="IPR029053">
    <property type="entry name" value="Viral_coat"/>
</dbReference>
<dbReference type="GO" id="GO:0003677">
    <property type="term" value="F:DNA binding"/>
    <property type="evidence" value="ECO:0007669"/>
    <property type="project" value="UniProtKB-KW"/>
</dbReference>
<evidence type="ECO:0000256" key="14">
    <source>
        <dbReference type="ARBA" id="ARBA00046791"/>
    </source>
</evidence>
<accession>A0A7S8F9F1</accession>
<comment type="similarity">
    <text evidence="3 15">Belongs to the geminiviridae capsid protein family.</text>
</comment>
<keyword evidence="8 15" id="KW-1048">Host nucleus</keyword>
<evidence type="ECO:0000256" key="9">
    <source>
        <dbReference type="ARBA" id="ARBA00022844"/>
    </source>
</evidence>
<dbReference type="GO" id="GO:0005198">
    <property type="term" value="F:structural molecule activity"/>
    <property type="evidence" value="ECO:0007669"/>
    <property type="project" value="InterPro"/>
</dbReference>